<protein>
    <submittedName>
        <fullName evidence="2">Uncharacterized protein</fullName>
    </submittedName>
</protein>
<feature type="region of interest" description="Disordered" evidence="1">
    <location>
        <begin position="1"/>
        <end position="28"/>
    </location>
</feature>
<dbReference type="Proteomes" id="UP000253664">
    <property type="component" value="Unassembled WGS sequence"/>
</dbReference>
<accession>A0A367LP75</accession>
<evidence type="ECO:0000256" key="1">
    <source>
        <dbReference type="SAM" id="MobiDB-lite"/>
    </source>
</evidence>
<evidence type="ECO:0000313" key="2">
    <source>
        <dbReference type="EMBL" id="RCI16209.1"/>
    </source>
</evidence>
<proteinExistence type="predicted"/>
<reference evidence="2 3" key="1">
    <citation type="journal article" date="2015" name="BMC Genomics">
        <title>Insights from the genome of Ophiocordyceps polyrhachis-furcata to pathogenicity and host specificity in insect fungi.</title>
        <authorList>
            <person name="Wichadakul D."/>
            <person name="Kobmoo N."/>
            <person name="Ingsriswang S."/>
            <person name="Tangphatsornruang S."/>
            <person name="Chantasingh D."/>
            <person name="Luangsa-ard J.J."/>
            <person name="Eurwilaichitr L."/>
        </authorList>
    </citation>
    <scope>NUCLEOTIDE SEQUENCE [LARGE SCALE GENOMIC DNA]</scope>
    <source>
        <strain evidence="2 3">BCC 54312</strain>
    </source>
</reference>
<dbReference type="EMBL" id="LKCN02000001">
    <property type="protein sequence ID" value="RCI16209.1"/>
    <property type="molecule type" value="Genomic_DNA"/>
</dbReference>
<comment type="caution">
    <text evidence="2">The sequence shown here is derived from an EMBL/GenBank/DDBJ whole genome shotgun (WGS) entry which is preliminary data.</text>
</comment>
<feature type="compositionally biased region" description="Basic and acidic residues" evidence="1">
    <location>
        <begin position="1"/>
        <end position="12"/>
    </location>
</feature>
<dbReference type="AlphaFoldDB" id="A0A367LP75"/>
<organism evidence="2 3">
    <name type="scientific">Ophiocordyceps polyrhachis-furcata BCC 54312</name>
    <dbReference type="NCBI Taxonomy" id="1330021"/>
    <lineage>
        <taxon>Eukaryota</taxon>
        <taxon>Fungi</taxon>
        <taxon>Dikarya</taxon>
        <taxon>Ascomycota</taxon>
        <taxon>Pezizomycotina</taxon>
        <taxon>Sordariomycetes</taxon>
        <taxon>Hypocreomycetidae</taxon>
        <taxon>Hypocreales</taxon>
        <taxon>Ophiocordycipitaceae</taxon>
        <taxon>Ophiocordyceps</taxon>
    </lineage>
</organism>
<name>A0A367LP75_9HYPO</name>
<evidence type="ECO:0000313" key="3">
    <source>
        <dbReference type="Proteomes" id="UP000253664"/>
    </source>
</evidence>
<gene>
    <name evidence="2" type="ORF">L249_1873</name>
</gene>
<dbReference type="OrthoDB" id="5090697at2759"/>
<keyword evidence="3" id="KW-1185">Reference proteome</keyword>
<sequence length="225" mass="25081">MSEEETKIKAEPTYHPLPRSRRREVKQSDTSRLVPCAACVGRLAHGTQRGCFEQASPHARRCFACAKIGTKCQPVSDAAAAAAKALAKFVDENWPLSDKDEAARRFRRVAEDEEFVLPTVLRECEDGGGIHSWAHSIVTSYHARPQMNQHMTMQHPQAWVFSCKPEDDVPPPRHGDGVFQDGILQVDGPRRMVRCKRVVTTPAVTSVSSVRREEVEGVAVEVDRV</sequence>